<dbReference type="GO" id="GO:0015385">
    <property type="term" value="F:sodium:proton antiporter activity"/>
    <property type="evidence" value="ECO:0007669"/>
    <property type="project" value="InterPro"/>
</dbReference>
<dbReference type="GO" id="GO:0051453">
    <property type="term" value="P:regulation of intracellular pH"/>
    <property type="evidence" value="ECO:0007669"/>
    <property type="project" value="TreeGrafter"/>
</dbReference>
<dbReference type="EnsemblMetazoa" id="XM_020004347.1">
    <property type="protein sequence ID" value="XP_019859906.1"/>
    <property type="gene ID" value="LOC100641099"/>
</dbReference>
<keyword evidence="5" id="KW-1133">Transmembrane helix</keyword>
<dbReference type="PANTHER" id="PTHR10110:SF191">
    <property type="entry name" value="SODIUM_HYDROGEN EXCHANGER 8"/>
    <property type="match status" value="1"/>
</dbReference>
<keyword evidence="4" id="KW-0406">Ion transport</keyword>
<name>A0AAN0JSW3_AMPQE</name>
<evidence type="ECO:0008006" key="8">
    <source>
        <dbReference type="Google" id="ProtNLM"/>
    </source>
</evidence>
<dbReference type="GeneID" id="100641099"/>
<accession>A0AAN0JSW3</accession>
<evidence type="ECO:0000256" key="1">
    <source>
        <dbReference type="ARBA" id="ARBA00004127"/>
    </source>
</evidence>
<dbReference type="KEGG" id="aqu:100641099"/>
<protein>
    <recommendedName>
        <fullName evidence="8">Cation/H+ exchanger domain-containing protein</fullName>
    </recommendedName>
</protein>
<keyword evidence="2" id="KW-0813">Transport</keyword>
<keyword evidence="5" id="KW-0812">Transmembrane</keyword>
<keyword evidence="5" id="KW-0472">Membrane</keyword>
<dbReference type="AlphaFoldDB" id="A0AAN0JSW3"/>
<dbReference type="GO" id="GO:0015386">
    <property type="term" value="F:potassium:proton antiporter activity"/>
    <property type="evidence" value="ECO:0007669"/>
    <property type="project" value="TreeGrafter"/>
</dbReference>
<dbReference type="RefSeq" id="XP_019859906.1">
    <property type="nucleotide sequence ID" value="XM_020004347.1"/>
</dbReference>
<dbReference type="GO" id="GO:0012505">
    <property type="term" value="C:endomembrane system"/>
    <property type="evidence" value="ECO:0007669"/>
    <property type="project" value="UniProtKB-SubCell"/>
</dbReference>
<keyword evidence="3" id="KW-0050">Antiport</keyword>
<dbReference type="GO" id="GO:0005886">
    <property type="term" value="C:plasma membrane"/>
    <property type="evidence" value="ECO:0007669"/>
    <property type="project" value="TreeGrafter"/>
</dbReference>
<comment type="subcellular location">
    <subcellularLocation>
        <location evidence="1">Endomembrane system</location>
        <topology evidence="1">Multi-pass membrane protein</topology>
    </subcellularLocation>
</comment>
<dbReference type="InterPro" id="IPR018422">
    <property type="entry name" value="Cation/H_exchanger_CPA1"/>
</dbReference>
<feature type="transmembrane region" description="Helical" evidence="5">
    <location>
        <begin position="33"/>
        <end position="57"/>
    </location>
</feature>
<evidence type="ECO:0000313" key="6">
    <source>
        <dbReference type="EnsemblMetazoa" id="XP_019859906.1"/>
    </source>
</evidence>
<evidence type="ECO:0000256" key="2">
    <source>
        <dbReference type="ARBA" id="ARBA00022448"/>
    </source>
</evidence>
<evidence type="ECO:0000256" key="3">
    <source>
        <dbReference type="ARBA" id="ARBA00022449"/>
    </source>
</evidence>
<dbReference type="PANTHER" id="PTHR10110">
    <property type="entry name" value="SODIUM/HYDROGEN EXCHANGER"/>
    <property type="match status" value="1"/>
</dbReference>
<dbReference type="GO" id="GO:0098719">
    <property type="term" value="P:sodium ion import across plasma membrane"/>
    <property type="evidence" value="ECO:0007669"/>
    <property type="project" value="TreeGrafter"/>
</dbReference>
<evidence type="ECO:0000256" key="5">
    <source>
        <dbReference type="SAM" id="Phobius"/>
    </source>
</evidence>
<keyword evidence="7" id="KW-1185">Reference proteome</keyword>
<evidence type="ECO:0000313" key="7">
    <source>
        <dbReference type="Proteomes" id="UP000007879"/>
    </source>
</evidence>
<organism evidence="6 7">
    <name type="scientific">Amphimedon queenslandica</name>
    <name type="common">Sponge</name>
    <dbReference type="NCBI Taxonomy" id="400682"/>
    <lineage>
        <taxon>Eukaryota</taxon>
        <taxon>Metazoa</taxon>
        <taxon>Porifera</taxon>
        <taxon>Demospongiae</taxon>
        <taxon>Heteroscleromorpha</taxon>
        <taxon>Haplosclerida</taxon>
        <taxon>Niphatidae</taxon>
        <taxon>Amphimedon</taxon>
    </lineage>
</organism>
<proteinExistence type="predicted"/>
<dbReference type="Proteomes" id="UP000007879">
    <property type="component" value="Unassembled WGS sequence"/>
</dbReference>
<evidence type="ECO:0000256" key="4">
    <source>
        <dbReference type="ARBA" id="ARBA00023065"/>
    </source>
</evidence>
<reference evidence="6" key="2">
    <citation type="submission" date="2024-06" db="UniProtKB">
        <authorList>
            <consortium name="EnsemblMetazoa"/>
        </authorList>
    </citation>
    <scope>IDENTIFICATION</scope>
</reference>
<reference evidence="7" key="1">
    <citation type="journal article" date="2010" name="Nature">
        <title>The Amphimedon queenslandica genome and the evolution of animal complexity.</title>
        <authorList>
            <person name="Srivastava M."/>
            <person name="Simakov O."/>
            <person name="Chapman J."/>
            <person name="Fahey B."/>
            <person name="Gauthier M.E."/>
            <person name="Mitros T."/>
            <person name="Richards G.S."/>
            <person name="Conaco C."/>
            <person name="Dacre M."/>
            <person name="Hellsten U."/>
            <person name="Larroux C."/>
            <person name="Putnam N.H."/>
            <person name="Stanke M."/>
            <person name="Adamska M."/>
            <person name="Darling A."/>
            <person name="Degnan S.M."/>
            <person name="Oakley T.H."/>
            <person name="Plachetzki D.C."/>
            <person name="Zhai Y."/>
            <person name="Adamski M."/>
            <person name="Calcino A."/>
            <person name="Cummins S.F."/>
            <person name="Goodstein D.M."/>
            <person name="Harris C."/>
            <person name="Jackson D.J."/>
            <person name="Leys S.P."/>
            <person name="Shu S."/>
            <person name="Woodcroft B.J."/>
            <person name="Vervoort M."/>
            <person name="Kosik K.S."/>
            <person name="Manning G."/>
            <person name="Degnan B.M."/>
            <person name="Rokhsar D.S."/>
        </authorList>
    </citation>
    <scope>NUCLEOTIDE SEQUENCE [LARGE SCALE GENOMIC DNA]</scope>
</reference>
<sequence length="174" mass="20127">MQCIMWYSGLRGAVAFALAENLKDYFNKEVTGYIVTTTLVIVLFTIVILGGSTLPLLKFLKADKGAKLTLSKTEEQDTAISMSSPVNERFMMSPRVYNRLRNCSQWFMFIDYRYIRPFFIRRFTKEEVKASQFDMQQKTVEWYQGLRNDSLSDHDEIHETTAGEEESTVSTLLS</sequence>